<reference evidence="1 2" key="1">
    <citation type="submission" date="2015-06" db="EMBL/GenBank/DDBJ databases">
        <title>Expansion of signal transduction pathways in fungi by whole-genome duplication.</title>
        <authorList>
            <consortium name="DOE Joint Genome Institute"/>
            <person name="Corrochano L.M."/>
            <person name="Kuo A."/>
            <person name="Marcet-Houben M."/>
            <person name="Polaino S."/>
            <person name="Salamov A."/>
            <person name="Villalobos J.M."/>
            <person name="Alvarez M.I."/>
            <person name="Avalos J."/>
            <person name="Benito E.P."/>
            <person name="Benoit I."/>
            <person name="Burger G."/>
            <person name="Camino L.P."/>
            <person name="Canovas D."/>
            <person name="Cerda-Olmedo E."/>
            <person name="Cheng J.-F."/>
            <person name="Dominguez A."/>
            <person name="Elias M."/>
            <person name="Eslava A.P."/>
            <person name="Glaser F."/>
            <person name="Grimwood J."/>
            <person name="Gutierrez G."/>
            <person name="Heitman J."/>
            <person name="Henrissat B."/>
            <person name="Iturriaga E.A."/>
            <person name="Lang B.F."/>
            <person name="Lavin J.L."/>
            <person name="Lee S."/>
            <person name="Li W."/>
            <person name="Lindquist E."/>
            <person name="Lopez-Garcia S."/>
            <person name="Luque E.M."/>
            <person name="Marcos A.T."/>
            <person name="Martin J."/>
            <person name="Mccluskey K."/>
            <person name="Medina H.R."/>
            <person name="Miralles-Duran A."/>
            <person name="Miyazaki A."/>
            <person name="Munoz-Torres E."/>
            <person name="Oguiza J.A."/>
            <person name="Ohm R."/>
            <person name="Olmedo M."/>
            <person name="Orejas M."/>
            <person name="Ortiz-Castellanos L."/>
            <person name="Pisabarro A.G."/>
            <person name="Rodriguez-Romero J."/>
            <person name="Ruiz-Herrera J."/>
            <person name="Ruiz-Vazquez R."/>
            <person name="Sanz C."/>
            <person name="Schackwitz W."/>
            <person name="Schmutz J."/>
            <person name="Shahriari M."/>
            <person name="Shelest E."/>
            <person name="Silva-Franco F."/>
            <person name="Soanes D."/>
            <person name="Syed K."/>
            <person name="Tagua V.G."/>
            <person name="Talbot N.J."/>
            <person name="Thon M."/>
            <person name="De Vries R.P."/>
            <person name="Wiebenga A."/>
            <person name="Yadav J.S."/>
            <person name="Braun E.L."/>
            <person name="Baker S."/>
            <person name="Garre V."/>
            <person name="Horwitz B."/>
            <person name="Torres-Martinez S."/>
            <person name="Idnurm A."/>
            <person name="Herrera-Estrella A."/>
            <person name="Gabaldon T."/>
            <person name="Grigoriev I.V."/>
        </authorList>
    </citation>
    <scope>NUCLEOTIDE SEQUENCE [LARGE SCALE GENOMIC DNA]</scope>
    <source>
        <strain evidence="1 2">CBS 277.49</strain>
    </source>
</reference>
<name>A0A162TMG2_MUCCL</name>
<organism evidence="1 2">
    <name type="scientific">Mucor lusitanicus CBS 277.49</name>
    <dbReference type="NCBI Taxonomy" id="747725"/>
    <lineage>
        <taxon>Eukaryota</taxon>
        <taxon>Fungi</taxon>
        <taxon>Fungi incertae sedis</taxon>
        <taxon>Mucoromycota</taxon>
        <taxon>Mucoromycotina</taxon>
        <taxon>Mucoromycetes</taxon>
        <taxon>Mucorales</taxon>
        <taxon>Mucorineae</taxon>
        <taxon>Mucoraceae</taxon>
        <taxon>Mucor</taxon>
    </lineage>
</organism>
<accession>A0A162TMG2</accession>
<evidence type="ECO:0000313" key="1">
    <source>
        <dbReference type="EMBL" id="OAD05652.1"/>
    </source>
</evidence>
<dbReference type="Proteomes" id="UP000077051">
    <property type="component" value="Unassembled WGS sequence"/>
</dbReference>
<proteinExistence type="predicted"/>
<dbReference type="EMBL" id="AMYB01000003">
    <property type="protein sequence ID" value="OAD05652.1"/>
    <property type="molecule type" value="Genomic_DNA"/>
</dbReference>
<gene>
    <name evidence="1" type="ORF">MUCCIDRAFT_109523</name>
</gene>
<comment type="caution">
    <text evidence="1">The sequence shown here is derived from an EMBL/GenBank/DDBJ whole genome shotgun (WGS) entry which is preliminary data.</text>
</comment>
<protein>
    <submittedName>
        <fullName evidence="1">Uncharacterized protein</fullName>
    </submittedName>
</protein>
<dbReference type="AlphaFoldDB" id="A0A162TMG2"/>
<dbReference type="VEuPathDB" id="FungiDB:MUCCIDRAFT_109523"/>
<keyword evidence="2" id="KW-1185">Reference proteome</keyword>
<sequence>MSGDMDKAIIEAVTVPGSWLCSALRLSRSVLLEPLSVPPSHFIRDFDPYRASWRVKTHVTQKSEIKKFNNYGNAKGPIIQYESL</sequence>
<evidence type="ECO:0000313" key="2">
    <source>
        <dbReference type="Proteomes" id="UP000077051"/>
    </source>
</evidence>